<keyword evidence="4" id="KW-0560">Oxidoreductase</keyword>
<keyword evidence="5" id="KW-0408">Iron</keyword>
<protein>
    <submittedName>
        <fullName evidence="6">Uncharacterized protein</fullName>
    </submittedName>
</protein>
<dbReference type="GO" id="GO:0010436">
    <property type="term" value="F:carotenoid dioxygenase activity"/>
    <property type="evidence" value="ECO:0007669"/>
    <property type="project" value="TreeGrafter"/>
</dbReference>
<evidence type="ECO:0000256" key="1">
    <source>
        <dbReference type="ARBA" id="ARBA00001954"/>
    </source>
</evidence>
<dbReference type="EMBL" id="MN740434">
    <property type="protein sequence ID" value="QHU06413.1"/>
    <property type="molecule type" value="Genomic_DNA"/>
</dbReference>
<dbReference type="PANTHER" id="PTHR10543:SF89">
    <property type="entry name" value="CAROTENOID 9,10(9',10')-CLEAVAGE DIOXYGENASE 1"/>
    <property type="match status" value="1"/>
</dbReference>
<dbReference type="AlphaFoldDB" id="A0A6C0JM25"/>
<name>A0A6C0JM25_9ZZZZ</name>
<dbReference type="Pfam" id="PF03055">
    <property type="entry name" value="RPE65"/>
    <property type="match status" value="1"/>
</dbReference>
<dbReference type="PANTHER" id="PTHR10543">
    <property type="entry name" value="BETA-CAROTENE DIOXYGENASE"/>
    <property type="match status" value="1"/>
</dbReference>
<evidence type="ECO:0000256" key="4">
    <source>
        <dbReference type="ARBA" id="ARBA00023002"/>
    </source>
</evidence>
<evidence type="ECO:0000256" key="2">
    <source>
        <dbReference type="ARBA" id="ARBA00006787"/>
    </source>
</evidence>
<evidence type="ECO:0000256" key="5">
    <source>
        <dbReference type="ARBA" id="ARBA00023004"/>
    </source>
</evidence>
<dbReference type="GO" id="GO:0046872">
    <property type="term" value="F:metal ion binding"/>
    <property type="evidence" value="ECO:0007669"/>
    <property type="project" value="UniProtKB-KW"/>
</dbReference>
<dbReference type="GO" id="GO:0016121">
    <property type="term" value="P:carotene catabolic process"/>
    <property type="evidence" value="ECO:0007669"/>
    <property type="project" value="TreeGrafter"/>
</dbReference>
<keyword evidence="3" id="KW-0479">Metal-binding</keyword>
<dbReference type="InterPro" id="IPR004294">
    <property type="entry name" value="Carotenoid_Oase"/>
</dbReference>
<evidence type="ECO:0000256" key="3">
    <source>
        <dbReference type="ARBA" id="ARBA00022723"/>
    </source>
</evidence>
<sequence>MKVFIYLLILLSLCSGFFIKYPFGNKFTIRDKEINKKLNYVLPPEKQSIINKINGTYALIGPDVNIKNISTIIDLFMGDGNIQSVFFNNGELTFDKHFIRTEKIIYEEENSKLPDIMMLKVLFDLLYNIKLFPNIMGVANTALIRIKNQLYALYERDTPYLLDLNLLKTKIATLHKIKIPNMRTFSAHSKYNKTIETIDYDILSYKVYYHQLTEEFNSIKNKMINTKYMPVIHDFIKTENSVIIMDSPLVIDIPNLFKNPLPIMLDNTKKTIINVLNTTTMNIEKYFYNEGFYIFHYADWRETNNTIEIYASMYDKLDFSQLDISGKYRKMILNKENKNVMILKNPELEKLDMEFPVKFDDKIVFRSMVNKRITGFVICKDLDIIKKLDLSDKFISGEPAIVYIDKTPHLIAFTFDDKIENQGFVIVINMNTYEIIEIPLNESINIGFHSIFINNETNL</sequence>
<accession>A0A6C0JM25</accession>
<organism evidence="6">
    <name type="scientific">viral metagenome</name>
    <dbReference type="NCBI Taxonomy" id="1070528"/>
    <lineage>
        <taxon>unclassified sequences</taxon>
        <taxon>metagenomes</taxon>
        <taxon>organismal metagenomes</taxon>
    </lineage>
</organism>
<evidence type="ECO:0000313" key="6">
    <source>
        <dbReference type="EMBL" id="QHU06413.1"/>
    </source>
</evidence>
<reference evidence="6" key="1">
    <citation type="journal article" date="2020" name="Nature">
        <title>Giant virus diversity and host interactions through global metagenomics.</title>
        <authorList>
            <person name="Schulz F."/>
            <person name="Roux S."/>
            <person name="Paez-Espino D."/>
            <person name="Jungbluth S."/>
            <person name="Walsh D.A."/>
            <person name="Denef V.J."/>
            <person name="McMahon K.D."/>
            <person name="Konstantinidis K.T."/>
            <person name="Eloe-Fadrosh E.A."/>
            <person name="Kyrpides N.C."/>
            <person name="Woyke T."/>
        </authorList>
    </citation>
    <scope>NUCLEOTIDE SEQUENCE</scope>
    <source>
        <strain evidence="6">GVMAG-M-3300027747-57</strain>
    </source>
</reference>
<comment type="similarity">
    <text evidence="2">Belongs to the carotenoid oxygenase family.</text>
</comment>
<proteinExistence type="inferred from homology"/>
<comment type="cofactor">
    <cofactor evidence="1">
        <name>Fe(2+)</name>
        <dbReference type="ChEBI" id="CHEBI:29033"/>
    </cofactor>
</comment>